<dbReference type="CDD" id="cd03230">
    <property type="entry name" value="ABC_DR_subfamily_A"/>
    <property type="match status" value="1"/>
</dbReference>
<dbReference type="Pfam" id="PF00005">
    <property type="entry name" value="ABC_tran"/>
    <property type="match status" value="1"/>
</dbReference>
<dbReference type="InterPro" id="IPR003593">
    <property type="entry name" value="AAA+_ATPase"/>
</dbReference>
<keyword evidence="6" id="KW-1185">Reference proteome</keyword>
<dbReference type="InterPro" id="IPR027417">
    <property type="entry name" value="P-loop_NTPase"/>
</dbReference>
<dbReference type="PANTHER" id="PTHR42939">
    <property type="entry name" value="ABC TRANSPORTER ATP-BINDING PROTEIN ALBC-RELATED"/>
    <property type="match status" value="1"/>
</dbReference>
<dbReference type="Proteomes" id="UP000030647">
    <property type="component" value="Unassembled WGS sequence"/>
</dbReference>
<keyword evidence="1" id="KW-0813">Transport</keyword>
<name>U4TIT7_9LACO</name>
<dbReference type="SUPFAM" id="SSF52540">
    <property type="entry name" value="P-loop containing nucleoside triphosphate hydrolases"/>
    <property type="match status" value="1"/>
</dbReference>
<dbReference type="eggNOG" id="COG1131">
    <property type="taxonomic scope" value="Bacteria"/>
</dbReference>
<evidence type="ECO:0000256" key="1">
    <source>
        <dbReference type="ARBA" id="ARBA00022448"/>
    </source>
</evidence>
<proteinExistence type="predicted"/>
<dbReference type="PROSITE" id="PS50893">
    <property type="entry name" value="ABC_TRANSPORTER_2"/>
    <property type="match status" value="1"/>
</dbReference>
<dbReference type="OrthoDB" id="9804819at2"/>
<protein>
    <recommendedName>
        <fullName evidence="4">ABC transporter domain-containing protein</fullName>
    </recommendedName>
</protein>
<dbReference type="HOGENOM" id="CLU_000604_1_2_9"/>
<dbReference type="RefSeq" id="WP_022530563.1">
    <property type="nucleotide sequence ID" value="NZ_KI271604.1"/>
</dbReference>
<dbReference type="Gene3D" id="3.40.50.300">
    <property type="entry name" value="P-loop containing nucleotide triphosphate hydrolases"/>
    <property type="match status" value="1"/>
</dbReference>
<keyword evidence="2" id="KW-0547">Nucleotide-binding</keyword>
<evidence type="ECO:0000313" key="6">
    <source>
        <dbReference type="Proteomes" id="UP000030647"/>
    </source>
</evidence>
<dbReference type="InterPro" id="IPR003439">
    <property type="entry name" value="ABC_transporter-like_ATP-bd"/>
</dbReference>
<keyword evidence="3" id="KW-0067">ATP-binding</keyword>
<dbReference type="STRING" id="1231336.L248_1556"/>
<dbReference type="PANTHER" id="PTHR42939:SF3">
    <property type="entry name" value="ABC TRANSPORTER ATP-BINDING COMPONENT"/>
    <property type="match status" value="1"/>
</dbReference>
<evidence type="ECO:0000256" key="2">
    <source>
        <dbReference type="ARBA" id="ARBA00022741"/>
    </source>
</evidence>
<dbReference type="GO" id="GO:0016887">
    <property type="term" value="F:ATP hydrolysis activity"/>
    <property type="evidence" value="ECO:0007669"/>
    <property type="project" value="InterPro"/>
</dbReference>
<feature type="domain" description="ABC transporter" evidence="4">
    <location>
        <begin position="8"/>
        <end position="239"/>
    </location>
</feature>
<accession>U4TIT7</accession>
<dbReference type="AlphaFoldDB" id="U4TIT7"/>
<evidence type="ECO:0000313" key="5">
    <source>
        <dbReference type="EMBL" id="ERL64114.1"/>
    </source>
</evidence>
<dbReference type="InterPro" id="IPR051782">
    <property type="entry name" value="ABC_Transporter_VariousFunc"/>
</dbReference>
<dbReference type="SMART" id="SM00382">
    <property type="entry name" value="AAA"/>
    <property type="match status" value="1"/>
</dbReference>
<dbReference type="EMBL" id="KI271604">
    <property type="protein sequence ID" value="ERL64114.1"/>
    <property type="molecule type" value="Genomic_DNA"/>
</dbReference>
<sequence length="298" mass="32285">MNEVNSDVAEENLITVTGLTKQYPEFALRDISFQLPAGYIMGMIGPNGAGKTTTIKALLDMVRPDSGQLTLLGGTTPAARVACRDDLGVQLDGSIYPDTWRVKQVAAALAPFFPQWDAALFADLCQDMAIPQKTKYKDMSRGTQVKLQLAAALAHHPRLLVLDEPTAGLDPLARDELLTRLQDFIADGQHSVLLSTHLTADLERIADYVLYIRDGRQQFFGHVDDLLGAYVLVKGGPADLTPALQAAVIGLRRYGEGFTGLLPAAAGDDLPATVVTEPITLEELMIYFGRGAHDAQRN</sequence>
<dbReference type="GO" id="GO:0005524">
    <property type="term" value="F:ATP binding"/>
    <property type="evidence" value="ECO:0007669"/>
    <property type="project" value="UniProtKB-KW"/>
</dbReference>
<evidence type="ECO:0000256" key="3">
    <source>
        <dbReference type="ARBA" id="ARBA00022840"/>
    </source>
</evidence>
<organism evidence="5 6">
    <name type="scientific">Schleiferilactobacillus shenzhenensis LY-73</name>
    <dbReference type="NCBI Taxonomy" id="1231336"/>
    <lineage>
        <taxon>Bacteria</taxon>
        <taxon>Bacillati</taxon>
        <taxon>Bacillota</taxon>
        <taxon>Bacilli</taxon>
        <taxon>Lactobacillales</taxon>
        <taxon>Lactobacillaceae</taxon>
        <taxon>Schleiferilactobacillus</taxon>
    </lineage>
</organism>
<reference evidence="6" key="1">
    <citation type="journal article" date="2013" name="Genome Announc.">
        <title>Whole-Genome Sequencing of Lactobacillus shenzhenensis Strain LY-73T.</title>
        <authorList>
            <person name="Lin Z."/>
            <person name="Liu Z."/>
            <person name="Yang R."/>
            <person name="Zou Y."/>
            <person name="Wan D."/>
            <person name="Chen J."/>
            <person name="Guo M."/>
            <person name="Zhao J."/>
            <person name="Fang C."/>
            <person name="Yang R."/>
            <person name="Liu F."/>
        </authorList>
    </citation>
    <scope>NUCLEOTIDE SEQUENCE [LARGE SCALE GENOMIC DNA]</scope>
    <source>
        <strain evidence="6">LY-73</strain>
    </source>
</reference>
<gene>
    <name evidence="5" type="ORF">L248_1556</name>
</gene>
<evidence type="ECO:0000259" key="4">
    <source>
        <dbReference type="PROSITE" id="PS50893"/>
    </source>
</evidence>